<gene>
    <name evidence="1" type="ORF">BpHYR1_030515</name>
</gene>
<proteinExistence type="predicted"/>
<name>A0A3M7QXS7_BRAPC</name>
<dbReference type="AlphaFoldDB" id="A0A3M7QXS7"/>
<protein>
    <submittedName>
        <fullName evidence="1">Uncharacterized protein</fullName>
    </submittedName>
</protein>
<organism evidence="1 2">
    <name type="scientific">Brachionus plicatilis</name>
    <name type="common">Marine rotifer</name>
    <name type="synonym">Brachionus muelleri</name>
    <dbReference type="NCBI Taxonomy" id="10195"/>
    <lineage>
        <taxon>Eukaryota</taxon>
        <taxon>Metazoa</taxon>
        <taxon>Spiralia</taxon>
        <taxon>Gnathifera</taxon>
        <taxon>Rotifera</taxon>
        <taxon>Eurotatoria</taxon>
        <taxon>Monogononta</taxon>
        <taxon>Pseudotrocha</taxon>
        <taxon>Ploima</taxon>
        <taxon>Brachionidae</taxon>
        <taxon>Brachionus</taxon>
    </lineage>
</organism>
<sequence>MQMDVDVVDVDVSSNWNFEGPAKIRQEKLANLTNTFIKCREFCFEKINGKDELLVHTYWNQHSFEGVPINNYYPSWVHISDLLHNQKPFESPAISQSNDCHELFSDLRELKINIAEKSLPLWSGVYECIKQECRDKDKHQIISKLKPIISEQRELLALKLKAEGVSNCWDSYNDVVKKNTLHIIVYEFVHSFRLNRDIIFDLQATKLSAKI</sequence>
<reference evidence="1 2" key="1">
    <citation type="journal article" date="2018" name="Sci. Rep.">
        <title>Genomic signatures of local adaptation to the degree of environmental predictability in rotifers.</title>
        <authorList>
            <person name="Franch-Gras L."/>
            <person name="Hahn C."/>
            <person name="Garcia-Roger E.M."/>
            <person name="Carmona M.J."/>
            <person name="Serra M."/>
            <person name="Gomez A."/>
        </authorList>
    </citation>
    <scope>NUCLEOTIDE SEQUENCE [LARGE SCALE GENOMIC DNA]</scope>
    <source>
        <strain evidence="1">HYR1</strain>
    </source>
</reference>
<evidence type="ECO:0000313" key="2">
    <source>
        <dbReference type="Proteomes" id="UP000276133"/>
    </source>
</evidence>
<accession>A0A3M7QXS7</accession>
<dbReference type="EMBL" id="REGN01004804">
    <property type="protein sequence ID" value="RNA16126.1"/>
    <property type="molecule type" value="Genomic_DNA"/>
</dbReference>
<comment type="caution">
    <text evidence="1">The sequence shown here is derived from an EMBL/GenBank/DDBJ whole genome shotgun (WGS) entry which is preliminary data.</text>
</comment>
<dbReference type="Proteomes" id="UP000276133">
    <property type="component" value="Unassembled WGS sequence"/>
</dbReference>
<keyword evidence="2" id="KW-1185">Reference proteome</keyword>
<evidence type="ECO:0000313" key="1">
    <source>
        <dbReference type="EMBL" id="RNA16126.1"/>
    </source>
</evidence>